<evidence type="ECO:0000313" key="4">
    <source>
        <dbReference type="EMBL" id="NMT64810.1"/>
    </source>
</evidence>
<dbReference type="GO" id="GO:0005886">
    <property type="term" value="C:plasma membrane"/>
    <property type="evidence" value="ECO:0007669"/>
    <property type="project" value="TreeGrafter"/>
</dbReference>
<protein>
    <submittedName>
        <fullName evidence="4">AsmA family protein</fullName>
    </submittedName>
</protein>
<evidence type="ECO:0000259" key="3">
    <source>
        <dbReference type="Pfam" id="PF05170"/>
    </source>
</evidence>
<name>A0A7Y0WTK4_9GAMM</name>
<proteinExistence type="predicted"/>
<feature type="region of interest" description="Disordered" evidence="1">
    <location>
        <begin position="126"/>
        <end position="146"/>
    </location>
</feature>
<dbReference type="AlphaFoldDB" id="A0A7Y0WTK4"/>
<dbReference type="GO" id="GO:0090313">
    <property type="term" value="P:regulation of protein targeting to membrane"/>
    <property type="evidence" value="ECO:0007669"/>
    <property type="project" value="TreeGrafter"/>
</dbReference>
<comment type="caution">
    <text evidence="4">The sequence shown here is derived from an EMBL/GenBank/DDBJ whole genome shotgun (WGS) entry which is preliminary data.</text>
</comment>
<dbReference type="Proteomes" id="UP000567186">
    <property type="component" value="Unassembled WGS sequence"/>
</dbReference>
<dbReference type="PANTHER" id="PTHR30441:SF4">
    <property type="entry name" value="PROTEIN ASMA"/>
    <property type="match status" value="1"/>
</dbReference>
<dbReference type="EMBL" id="JABCKY010000006">
    <property type="protein sequence ID" value="NMT64810.1"/>
    <property type="molecule type" value="Genomic_DNA"/>
</dbReference>
<dbReference type="PANTHER" id="PTHR30441">
    <property type="entry name" value="DUF748 DOMAIN-CONTAINING PROTEIN"/>
    <property type="match status" value="1"/>
</dbReference>
<evidence type="ECO:0000256" key="1">
    <source>
        <dbReference type="SAM" id="MobiDB-lite"/>
    </source>
</evidence>
<feature type="domain" description="AsmA" evidence="3">
    <location>
        <begin position="750"/>
        <end position="1048"/>
    </location>
</feature>
<sequence length="1166" mass="125699">MSHGSSKKLRWWWLAPLLLMVLVAVTVWLMSWNMFKPLIIERVEQTTGRSVAIEGDVKVDFLPRPEISLHGIRIGNPQWATSPHMLEARRLSVSPSLIDLLTGKLVLDVVEMAGLTLHLEQRRDAPGNWVSGDTTERETVQSSASDEEPALPVIIRHFSLSDAQVRYRAPEADAPAELTIQSLQIQRNQAFLDTEATLTFRDRRFHLEARTDPLERLLDKTQPFGGEISVGSEGDRLTSTFTLPHPPSLKSLQAEAGLSVAATANWARWLDFPVVSLGALEFATHLERHGSEWQLNNIEVSALNSRITGELELETAGQAPLLNGSLHAISSIAGGRIETNAELTGNLDSFSSEAQVTFEGLDMDTLGIALPPGNTLDGDLDLTLSSGRSTPLRLAIKGTLRDRPLNVTIKGGPLPGLIALDEDYRFEAEASSGNLQARVDTRLASLLNPSTFAGDVALGASGALDMEAWVGPVLPSLPEFRLAGRLQRDSERWSATGLKGEIGGTSVAGSVEFHNVERTEVQADLEAGHIVLARLLPEGAGIEEDSLPDLLRGVNGQLALRADSLVLADGTTLQGLALSAGLKAGRLEVDPLRFGLADGSITGRLVLDVTGQTASGSLDAVFDDIALAGLVETFTPVEDRLGRFSGELHLEMRDTLPDDRRNDLWLPFIGRVTLEPSTLRFEAPQADTDLTLRLSTPEGENGVRRFHLDGTGRYDGHPASLSLVGDSLLHARYLDRPYAVDLEAEIVGSRIGLQGILLRPLALQGQNLKFTLEGPNPQRLTRLLGVALPQLPPYSLSGNLELNDQRWTFENMKGEIGGSDLDGWLSLDTQPRPPRLTGELRSASLDIADLGFIIGATQTARKNEDRFILPDTPFVGEGWQTLAADISYRGESVRAGNLPLSKVDIDFYLENGHGRFEPVSFGIGKGSIDLVFDLDAGSRLPVGTMQVEMRRVELSDVLRHWNLADDNMGIIGGRGKFWIEGRSVAELLASADGGLLLLMTGGSLDAVLVELAGLDALQAFLSWARRRDPVPIECAYADLQARSGVAKLDTLVIDTLDTTFTAGGEMDLNTERLDISVFAHPKDASVLAGSAPFHLGGTFDDIEPGVHGSGLELGVRAGIGAVLGALSGPIAALLPLLTTGTDPDLEYCKGLVSRSHEAIRSKEGGP</sequence>
<reference evidence="4 5" key="1">
    <citation type="submission" date="2020-04" db="EMBL/GenBank/DDBJ databases">
        <title>Marinobacter oceani sp. nov., isolated from marine solar saltern.</title>
        <authorList>
            <person name="Chen X.-Y."/>
        </authorList>
    </citation>
    <scope>NUCLEOTIDE SEQUENCE [LARGE SCALE GENOMIC DNA]</scope>
    <source>
        <strain evidence="4 5">W62</strain>
    </source>
</reference>
<organism evidence="4 5">
    <name type="scientific">Marinobacter orientalis</name>
    <dbReference type="NCBI Taxonomy" id="1928859"/>
    <lineage>
        <taxon>Bacteria</taxon>
        <taxon>Pseudomonadati</taxon>
        <taxon>Pseudomonadota</taxon>
        <taxon>Gammaproteobacteria</taxon>
        <taxon>Pseudomonadales</taxon>
        <taxon>Marinobacteraceae</taxon>
        <taxon>Marinobacter</taxon>
    </lineage>
</organism>
<gene>
    <name evidence="4" type="ORF">HIU99_14570</name>
</gene>
<feature type="domain" description="AsmA" evidence="3">
    <location>
        <begin position="8"/>
        <end position="172"/>
    </location>
</feature>
<feature type="transmembrane region" description="Helical" evidence="2">
    <location>
        <begin position="12"/>
        <end position="35"/>
    </location>
</feature>
<dbReference type="OrthoDB" id="5749006at2"/>
<keyword evidence="5" id="KW-1185">Reference proteome</keyword>
<accession>A0A7Y0WTK4</accession>
<evidence type="ECO:0000256" key="2">
    <source>
        <dbReference type="SAM" id="Phobius"/>
    </source>
</evidence>
<keyword evidence="2" id="KW-1133">Transmembrane helix</keyword>
<evidence type="ECO:0000313" key="5">
    <source>
        <dbReference type="Proteomes" id="UP000567186"/>
    </source>
</evidence>
<dbReference type="InterPro" id="IPR007844">
    <property type="entry name" value="AsmA"/>
</dbReference>
<dbReference type="RefSeq" id="WP_135955546.1">
    <property type="nucleotide sequence ID" value="NZ_JABCKY010000006.1"/>
</dbReference>
<keyword evidence="2" id="KW-0812">Transmembrane</keyword>
<dbReference type="InterPro" id="IPR052894">
    <property type="entry name" value="AsmA-related"/>
</dbReference>
<dbReference type="Pfam" id="PF05170">
    <property type="entry name" value="AsmA"/>
    <property type="match status" value="2"/>
</dbReference>
<keyword evidence="2" id="KW-0472">Membrane</keyword>